<dbReference type="InterPro" id="IPR003624">
    <property type="entry name" value="Leukemia_IF"/>
</dbReference>
<dbReference type="Gene3D" id="1.20.1250.10">
    <property type="match status" value="1"/>
</dbReference>
<dbReference type="SMART" id="SM00080">
    <property type="entry name" value="LIF_OSM"/>
    <property type="match status" value="1"/>
</dbReference>
<dbReference type="InterPro" id="IPR009079">
    <property type="entry name" value="4_helix_cytokine-like_core"/>
</dbReference>
<evidence type="ECO:0000256" key="6">
    <source>
        <dbReference type="SAM" id="MobiDB-lite"/>
    </source>
</evidence>
<proteinExistence type="predicted"/>
<evidence type="ECO:0000256" key="7">
    <source>
        <dbReference type="SAM" id="SignalP"/>
    </source>
</evidence>
<keyword evidence="4" id="KW-0964">Secreted</keyword>
<keyword evidence="3" id="KW-0202">Cytokine</keyword>
<keyword evidence="9" id="KW-1185">Reference proteome</keyword>
<evidence type="ECO:0000256" key="1">
    <source>
        <dbReference type="ARBA" id="ARBA00004613"/>
    </source>
</evidence>
<feature type="chain" id="PRO_5034448697" description="Leukemia inhibitory factor" evidence="7">
    <location>
        <begin position="17"/>
        <end position="331"/>
    </location>
</feature>
<evidence type="ECO:0000256" key="5">
    <source>
        <dbReference type="ARBA" id="ARBA00024822"/>
    </source>
</evidence>
<dbReference type="InterPro" id="IPR051073">
    <property type="entry name" value="ZNRF3_Arkadia_E3_ligases"/>
</dbReference>
<dbReference type="InterPro" id="IPR001581">
    <property type="entry name" value="Leukemia_IF/oncostatin"/>
</dbReference>
<dbReference type="PANTHER" id="PTHR16200">
    <property type="entry name" value="RING ZINC FINGER"/>
    <property type="match status" value="1"/>
</dbReference>
<dbReference type="FunFam" id="3.50.30.30:FF:000031">
    <property type="entry name" value="RING finger protein 215"/>
    <property type="match status" value="1"/>
</dbReference>
<evidence type="ECO:0000256" key="3">
    <source>
        <dbReference type="ARBA" id="ARBA00022514"/>
    </source>
</evidence>
<evidence type="ECO:0000313" key="9">
    <source>
        <dbReference type="Proteomes" id="UP000694521"/>
    </source>
</evidence>
<evidence type="ECO:0000256" key="4">
    <source>
        <dbReference type="ARBA" id="ARBA00022525"/>
    </source>
</evidence>
<protein>
    <recommendedName>
        <fullName evidence="2">Leukemia inhibitory factor</fullName>
    </recommendedName>
</protein>
<sequence length="331" mass="37060">MKRALVLGASALLILALNQNAIRELDVSQLLAKPIIVIQSSDNVTKLLGALLRGLRATAKITYQAVLLENLGVTLTLWSTCGLSRGGLYGEWQGVICTGENSSQVQKYLQQLWNTILLIALLLCTGVIVQAQRQSRQDLSERDAELDLKQHIRRRLSALKTRRYHPGKALQSRACEIDSCAVCLDQFCKSQWLRGTVVMGTGGLRALHGAMAHMDRALQGITQHQRDLNPPGAPILRRLDSTRLKVRGLLSNLEGVLHAHGIVPTVPTLPRLPAATRVFQQKVEGCRILWSYARFTEQLSAQLEERGLRARREEQRQQRRGRRRSRRPARS</sequence>
<dbReference type="Proteomes" id="UP000694521">
    <property type="component" value="Unplaced"/>
</dbReference>
<organism evidence="8 9">
    <name type="scientific">Anser cygnoides</name>
    <name type="common">Swan goose</name>
    <dbReference type="NCBI Taxonomy" id="8845"/>
    <lineage>
        <taxon>Eukaryota</taxon>
        <taxon>Metazoa</taxon>
        <taxon>Chordata</taxon>
        <taxon>Craniata</taxon>
        <taxon>Vertebrata</taxon>
        <taxon>Euteleostomi</taxon>
        <taxon>Archelosauria</taxon>
        <taxon>Archosauria</taxon>
        <taxon>Dinosauria</taxon>
        <taxon>Saurischia</taxon>
        <taxon>Theropoda</taxon>
        <taxon>Coelurosauria</taxon>
        <taxon>Aves</taxon>
        <taxon>Neognathae</taxon>
        <taxon>Galloanserae</taxon>
        <taxon>Anseriformes</taxon>
        <taxon>Anatidae</taxon>
        <taxon>Anserinae</taxon>
        <taxon>Anser</taxon>
    </lineage>
</organism>
<feature type="compositionally biased region" description="Basic residues" evidence="6">
    <location>
        <begin position="318"/>
        <end position="331"/>
    </location>
</feature>
<dbReference type="PRINTS" id="PR01883">
    <property type="entry name" value="LEUKAEMIAIF"/>
</dbReference>
<comment type="subcellular location">
    <subcellularLocation>
        <location evidence="1">Secreted</location>
    </subcellularLocation>
</comment>
<dbReference type="GO" id="GO:0005125">
    <property type="term" value="F:cytokine activity"/>
    <property type="evidence" value="ECO:0007669"/>
    <property type="project" value="UniProtKB-KW"/>
</dbReference>
<evidence type="ECO:0000313" key="8">
    <source>
        <dbReference type="Ensembl" id="ENSACDP00005008686.1"/>
    </source>
</evidence>
<dbReference type="AlphaFoldDB" id="A0A8B9DLH1"/>
<dbReference type="SUPFAM" id="SSF47266">
    <property type="entry name" value="4-helical cytokines"/>
    <property type="match status" value="1"/>
</dbReference>
<comment type="function">
    <text evidence="5">LIF has the capacity to induce terminal differentiation in leukemic cells. Its activities include the induction of hematopoietic differentiation in normal and myeloid leukemia cells, the induction of neuronal cell differentiation, and the stimulation of acute-phase protein synthesis in hepatocytes.</text>
</comment>
<accession>A0A8B9DLH1</accession>
<dbReference type="GO" id="GO:0005146">
    <property type="term" value="F:leukemia inhibitory factor receptor binding"/>
    <property type="evidence" value="ECO:0007669"/>
    <property type="project" value="InterPro"/>
</dbReference>
<dbReference type="GO" id="GO:0005615">
    <property type="term" value="C:extracellular space"/>
    <property type="evidence" value="ECO:0007669"/>
    <property type="project" value="UniProtKB-KW"/>
</dbReference>
<dbReference type="GO" id="GO:0006955">
    <property type="term" value="P:immune response"/>
    <property type="evidence" value="ECO:0007669"/>
    <property type="project" value="InterPro"/>
</dbReference>
<feature type="region of interest" description="Disordered" evidence="6">
    <location>
        <begin position="310"/>
        <end position="331"/>
    </location>
</feature>
<dbReference type="Ensembl" id="ENSACDT00005010406.1">
    <property type="protein sequence ID" value="ENSACDP00005008686.1"/>
    <property type="gene ID" value="ENSACDG00005006304.1"/>
</dbReference>
<name>A0A8B9DLH1_ANSCY</name>
<reference evidence="8" key="2">
    <citation type="submission" date="2025-09" db="UniProtKB">
        <authorList>
            <consortium name="Ensembl"/>
        </authorList>
    </citation>
    <scope>IDENTIFICATION</scope>
</reference>
<reference evidence="8" key="1">
    <citation type="submission" date="2025-08" db="UniProtKB">
        <authorList>
            <consortium name="Ensembl"/>
        </authorList>
    </citation>
    <scope>IDENTIFICATION</scope>
</reference>
<feature type="signal peptide" evidence="7">
    <location>
        <begin position="1"/>
        <end position="16"/>
    </location>
</feature>
<evidence type="ECO:0000256" key="2">
    <source>
        <dbReference type="ARBA" id="ARBA00016836"/>
    </source>
</evidence>
<dbReference type="Gene3D" id="3.50.30.30">
    <property type="match status" value="1"/>
</dbReference>
<keyword evidence="7" id="KW-0732">Signal</keyword>
<dbReference type="Pfam" id="PF01291">
    <property type="entry name" value="LIF_OSM"/>
    <property type="match status" value="1"/>
</dbReference>